<dbReference type="PROSITE" id="PS52006">
    <property type="entry name" value="GH64"/>
    <property type="match status" value="1"/>
</dbReference>
<evidence type="ECO:0000313" key="4">
    <source>
        <dbReference type="EMBL" id="RKN40321.1"/>
    </source>
</evidence>
<comment type="caution">
    <text evidence="4">The sequence shown here is derived from an EMBL/GenBank/DDBJ whole genome shotgun (WGS) entry which is preliminary data.</text>
</comment>
<dbReference type="PANTHER" id="PTHR38165:SF1">
    <property type="entry name" value="GLUCANASE B"/>
    <property type="match status" value="1"/>
</dbReference>
<feature type="chain" id="PRO_5017369980" evidence="2">
    <location>
        <begin position="27"/>
        <end position="576"/>
    </location>
</feature>
<keyword evidence="5" id="KW-1185">Reference proteome</keyword>
<dbReference type="InterPro" id="IPR037176">
    <property type="entry name" value="Osmotin/thaumatin-like_sf"/>
</dbReference>
<accession>A0A3A9YW44</accession>
<evidence type="ECO:0000313" key="5">
    <source>
        <dbReference type="Proteomes" id="UP000281726"/>
    </source>
</evidence>
<feature type="compositionally biased region" description="Pro residues" evidence="1">
    <location>
        <begin position="398"/>
        <end position="420"/>
    </location>
</feature>
<feature type="signal peptide" evidence="2">
    <location>
        <begin position="1"/>
        <end position="26"/>
    </location>
</feature>
<protein>
    <submittedName>
        <fullName evidence="4">Glucan endo-1,3-beta-D-glucosidase</fullName>
    </submittedName>
</protein>
<evidence type="ECO:0000259" key="3">
    <source>
        <dbReference type="PROSITE" id="PS52006"/>
    </source>
</evidence>
<dbReference type="Proteomes" id="UP000281726">
    <property type="component" value="Unassembled WGS sequence"/>
</dbReference>
<proteinExistence type="predicted"/>
<sequence>MLALTVAVAAAVVATAPLVPTSPARAVGPAHLPLTVTNHSGRAEAVHLYVLGVDLASGRLGYVDAGGAFSPWPAGGNPPTPAPDVAIAGPADGDATTLRIPRNLSGRLYFSFGAKLRFGLTPDGLVQPAPWAAGDPNRDILFDWSEFTYNDAGLWLNSSQVDMFAVPHAVSVTGADGATRTTGEVVAGGRQAVIDAVRAQPGWAGSVHTRADGTVLRVLSPGKAADAGLFSSSYLDPYIDTAWNTYTTRTLTVVPFTHQPEIRYLGRTSGGVLSFTDASGARVASFAKPSSSDVWDCDGALAAPNDAVVGPIARTLCAALHRTTLARIDVQPGGGPADFYQGTLTNHYSRIVHANMRDGKAYGFAFDDVQAQESLVHDGDPRAAGVVLSPFTGGGSPTPNPSPTPTASPTPTPTAPPTPLAPVRHLAAGGGLPASPGTAGAVSLAAANGNHDGSPANAQVFTARALTGRHTGGATAFDLAVDAGTAVGNGVQVRVSYDFTGDGGFDRVETYHYVATDPVPGWERYTQGRGLRSATGSMRDLAGGTVRVEIWNAIGGAGSTVGTGDRSRVVLPYTTP</sequence>
<feature type="region of interest" description="Disordered" evidence="1">
    <location>
        <begin position="377"/>
        <end position="435"/>
    </location>
</feature>
<dbReference type="OrthoDB" id="5513218at2"/>
<dbReference type="Gene3D" id="3.30.920.50">
    <property type="entry name" value="Beta-1,3-glucanase, C-terminal domain"/>
    <property type="match status" value="1"/>
</dbReference>
<dbReference type="InterPro" id="IPR042517">
    <property type="entry name" value="Glyco_hydro_64_N_2"/>
</dbReference>
<keyword evidence="2" id="KW-0732">Signal</keyword>
<reference evidence="4 5" key="1">
    <citation type="journal article" date="2004" name="Syst. Appl. Microbiol.">
        <title>Cryptoendolithic actinomycetes from antarctic sandstone rock samples: Micromonospora endolithica sp. nov. and two isolates related to Micromonospora coerulea Jensen 1932.</title>
        <authorList>
            <person name="Hirsch P."/>
            <person name="Mevs U."/>
            <person name="Kroppenstedt R.M."/>
            <person name="Schumann P."/>
            <person name="Stackebrandt E."/>
        </authorList>
    </citation>
    <scope>NUCLEOTIDE SEQUENCE [LARGE SCALE GENOMIC DNA]</scope>
    <source>
        <strain evidence="4 5">JCM 12677</strain>
    </source>
</reference>
<dbReference type="EMBL" id="RBAK01000014">
    <property type="protein sequence ID" value="RKN40321.1"/>
    <property type="molecule type" value="Genomic_DNA"/>
</dbReference>
<evidence type="ECO:0000256" key="1">
    <source>
        <dbReference type="SAM" id="MobiDB-lite"/>
    </source>
</evidence>
<dbReference type="Pfam" id="PF16483">
    <property type="entry name" value="Glyco_hydro_64"/>
    <property type="match status" value="1"/>
</dbReference>
<organism evidence="4 5">
    <name type="scientific">Micromonospora endolithica</name>
    <dbReference type="NCBI Taxonomy" id="230091"/>
    <lineage>
        <taxon>Bacteria</taxon>
        <taxon>Bacillati</taxon>
        <taxon>Actinomycetota</taxon>
        <taxon>Actinomycetes</taxon>
        <taxon>Micromonosporales</taxon>
        <taxon>Micromonosporaceae</taxon>
        <taxon>Micromonospora</taxon>
    </lineage>
</organism>
<evidence type="ECO:0000256" key="2">
    <source>
        <dbReference type="SAM" id="SignalP"/>
    </source>
</evidence>
<dbReference type="Gene3D" id="2.60.110.10">
    <property type="entry name" value="Thaumatin"/>
    <property type="match status" value="1"/>
</dbReference>
<dbReference type="AlphaFoldDB" id="A0A3A9YW44"/>
<gene>
    <name evidence="4" type="ORF">D7223_26735</name>
</gene>
<name>A0A3A9YW44_9ACTN</name>
<dbReference type="PANTHER" id="PTHR38165">
    <property type="match status" value="1"/>
</dbReference>
<dbReference type="InterPro" id="IPR037398">
    <property type="entry name" value="Glyco_hydro_64_fam"/>
</dbReference>
<dbReference type="InterPro" id="IPR032477">
    <property type="entry name" value="Glyco_hydro_64"/>
</dbReference>
<feature type="domain" description="GH64" evidence="3">
    <location>
        <begin position="29"/>
        <end position="390"/>
    </location>
</feature>